<evidence type="ECO:0000256" key="2">
    <source>
        <dbReference type="SAM" id="Phobius"/>
    </source>
</evidence>
<feature type="transmembrane region" description="Helical" evidence="2">
    <location>
        <begin position="415"/>
        <end position="434"/>
    </location>
</feature>
<evidence type="ECO:0000256" key="1">
    <source>
        <dbReference type="SAM" id="MobiDB-lite"/>
    </source>
</evidence>
<feature type="transmembrane region" description="Helical" evidence="2">
    <location>
        <begin position="182"/>
        <end position="204"/>
    </location>
</feature>
<feature type="transmembrane region" description="Helical" evidence="2">
    <location>
        <begin position="244"/>
        <end position="261"/>
    </location>
</feature>
<keyword evidence="3" id="KW-0482">Metalloprotease</keyword>
<dbReference type="Pfam" id="PF13367">
    <property type="entry name" value="PrsW-protease"/>
    <property type="match status" value="1"/>
</dbReference>
<sequence>MPAPDVHCRATGRRDQGCVLALSRCLTAGSSTVTDIPQYRVPAPSEPAIPQPGAARSTPIPTPSSATQPASPGKVPSGRADSIPQPAPASAPTQNPHRTPAGNRYAASGHNSAERTAQAHPFNGAGNLTGAPAPGQFTPSFRSFVHAAPAMPGPGAVQYPQAAPQAAQVWSVPALKRQPVPVFEAVVIGAGAALMLLGVFGFMVASGPVLTVFLAIMCIVPLSIVISFLQFIDRFEPEPWWTKIAAFLWGGGVAVFFAGMFNELSFMSFANLSGSDTAGAVFRSVVGAPLGEELLKALGVIAIVMLRRNNVSSPVDGLVYGGFSAAGFLVVEDFTYFVNSTFNGTLPQTYFIRVFLGVFGHVMYTSCTGWAIGWAVTRTRSLGVGCGVVTLGYLIGVTMHGTWNGSAAIVSSDGQWFVLYGVIQIPLFCAWLWFVASALKRERRDAAAGLMPYVRQGWIIPSEVQMTCESSSRRAALAWVSRGGPTAKRAMKEFMRSLASLGLNQFIMNVRGPEAKRIDATRETVQQATEHRAVFQRLMGVRVR</sequence>
<feature type="transmembrane region" description="Helical" evidence="2">
    <location>
        <begin position="210"/>
        <end position="232"/>
    </location>
</feature>
<organism evidence="3 4">
    <name type="scientific">Actinomyces bouchesdurhonensis</name>
    <dbReference type="NCBI Taxonomy" id="1852361"/>
    <lineage>
        <taxon>Bacteria</taxon>
        <taxon>Bacillati</taxon>
        <taxon>Actinomycetota</taxon>
        <taxon>Actinomycetes</taxon>
        <taxon>Actinomycetales</taxon>
        <taxon>Actinomycetaceae</taxon>
        <taxon>Actinomyces</taxon>
    </lineage>
</organism>
<dbReference type="PANTHER" id="PTHR36844:SF1">
    <property type="entry name" value="PROTEASE PRSW"/>
    <property type="match status" value="1"/>
</dbReference>
<evidence type="ECO:0000313" key="4">
    <source>
        <dbReference type="Proteomes" id="UP000759246"/>
    </source>
</evidence>
<feature type="compositionally biased region" description="Low complexity" evidence="1">
    <location>
        <begin position="54"/>
        <end position="72"/>
    </location>
</feature>
<evidence type="ECO:0000313" key="3">
    <source>
        <dbReference type="EMBL" id="MBF0965874.1"/>
    </source>
</evidence>
<keyword evidence="2" id="KW-0472">Membrane</keyword>
<keyword evidence="2" id="KW-1133">Transmembrane helix</keyword>
<feature type="transmembrane region" description="Helical" evidence="2">
    <location>
        <begin position="382"/>
        <end position="403"/>
    </location>
</feature>
<dbReference type="AlphaFoldDB" id="A0A929RNW5"/>
<keyword evidence="3" id="KW-0378">Hydrolase</keyword>
<dbReference type="InterPro" id="IPR026898">
    <property type="entry name" value="PrsW"/>
</dbReference>
<dbReference type="Proteomes" id="UP000759246">
    <property type="component" value="Unassembled WGS sequence"/>
</dbReference>
<reference evidence="3" key="1">
    <citation type="submission" date="2020-04" db="EMBL/GenBank/DDBJ databases">
        <title>Deep metagenomics examines the oral microbiome during advanced dental caries in children, revealing novel taxa and co-occurrences with host molecules.</title>
        <authorList>
            <person name="Baker J.L."/>
            <person name="Morton J.T."/>
            <person name="Dinis M."/>
            <person name="Alvarez R."/>
            <person name="Tran N.C."/>
            <person name="Knight R."/>
            <person name="Edlund A."/>
        </authorList>
    </citation>
    <scope>NUCLEOTIDE SEQUENCE</scope>
    <source>
        <strain evidence="3">JCVI_30_bin.13</strain>
    </source>
</reference>
<feature type="transmembrane region" description="Helical" evidence="2">
    <location>
        <begin position="350"/>
        <end position="375"/>
    </location>
</feature>
<keyword evidence="3" id="KW-0645">Protease</keyword>
<gene>
    <name evidence="3" type="ORF">HXK09_01665</name>
</gene>
<dbReference type="PANTHER" id="PTHR36844">
    <property type="entry name" value="PROTEASE PRSW"/>
    <property type="match status" value="1"/>
</dbReference>
<proteinExistence type="predicted"/>
<accession>A0A929RNW5</accession>
<dbReference type="EMBL" id="JABZGF010000020">
    <property type="protein sequence ID" value="MBF0965874.1"/>
    <property type="molecule type" value="Genomic_DNA"/>
</dbReference>
<protein>
    <submittedName>
        <fullName evidence="3">PrsW family intramembrane metalloprotease</fullName>
    </submittedName>
</protein>
<dbReference type="GO" id="GO:0008237">
    <property type="term" value="F:metallopeptidase activity"/>
    <property type="evidence" value="ECO:0007669"/>
    <property type="project" value="UniProtKB-KW"/>
</dbReference>
<keyword evidence="2" id="KW-0812">Transmembrane</keyword>
<name>A0A929RNW5_9ACTO</name>
<feature type="transmembrane region" description="Helical" evidence="2">
    <location>
        <begin position="281"/>
        <end position="306"/>
    </location>
</feature>
<feature type="transmembrane region" description="Helical" evidence="2">
    <location>
        <begin position="318"/>
        <end position="338"/>
    </location>
</feature>
<comment type="caution">
    <text evidence="3">The sequence shown here is derived from an EMBL/GenBank/DDBJ whole genome shotgun (WGS) entry which is preliminary data.</text>
</comment>
<feature type="region of interest" description="Disordered" evidence="1">
    <location>
        <begin position="31"/>
        <end position="115"/>
    </location>
</feature>